<protein>
    <submittedName>
        <fullName evidence="1">DUF748 domain-containing protein</fullName>
    </submittedName>
</protein>
<dbReference type="AlphaFoldDB" id="A0A9E9LW98"/>
<evidence type="ECO:0000313" key="2">
    <source>
        <dbReference type="Proteomes" id="UP001156215"/>
    </source>
</evidence>
<dbReference type="RefSeq" id="WP_269308443.1">
    <property type="nucleotide sequence ID" value="NZ_CP098242.1"/>
</dbReference>
<gene>
    <name evidence="1" type="ORF">NB640_09345</name>
</gene>
<dbReference type="Pfam" id="PF05359">
    <property type="entry name" value="DUF748"/>
    <property type="match status" value="1"/>
</dbReference>
<dbReference type="InterPro" id="IPR036737">
    <property type="entry name" value="OmpA-like_sf"/>
</dbReference>
<keyword evidence="2" id="KW-1185">Reference proteome</keyword>
<dbReference type="PANTHER" id="PTHR30441">
    <property type="entry name" value="DUF748 DOMAIN-CONTAINING PROTEIN"/>
    <property type="match status" value="1"/>
</dbReference>
<dbReference type="InterPro" id="IPR052894">
    <property type="entry name" value="AsmA-related"/>
</dbReference>
<dbReference type="GO" id="GO:0005886">
    <property type="term" value="C:plasma membrane"/>
    <property type="evidence" value="ECO:0007669"/>
    <property type="project" value="TreeGrafter"/>
</dbReference>
<dbReference type="PANTHER" id="PTHR30441:SF8">
    <property type="entry name" value="DUF748 DOMAIN-CONTAINING PROTEIN"/>
    <property type="match status" value="1"/>
</dbReference>
<dbReference type="KEGG" id="ovb:NB640_09345"/>
<dbReference type="Gene3D" id="3.30.1330.60">
    <property type="entry name" value="OmpA-like domain"/>
    <property type="match status" value="1"/>
</dbReference>
<reference evidence="1" key="1">
    <citation type="journal article" date="2022" name="Front. Microbiol.">
        <title>New perspectives on an old grouping: The genomic and phenotypic variability of Oxalobacter formigenes and the implications for calcium oxalate stone prevention.</title>
        <authorList>
            <person name="Chmiel J.A."/>
            <person name="Carr C."/>
            <person name="Stuivenberg G.A."/>
            <person name="Venema R."/>
            <person name="Chanyi R.M."/>
            <person name="Al K.F."/>
            <person name="Giguere D."/>
            <person name="Say H."/>
            <person name="Akouris P.P."/>
            <person name="Dominguez Romero S.A."/>
            <person name="Kwong A."/>
            <person name="Tai V."/>
            <person name="Koval S.F."/>
            <person name="Razvi H."/>
            <person name="Bjazevic J."/>
            <person name="Burton J.P."/>
        </authorList>
    </citation>
    <scope>NUCLEOTIDE SEQUENCE</scope>
    <source>
        <strain evidence="1">WoOx3</strain>
    </source>
</reference>
<sequence length="671" mass="73226">MGQLEKHEKVEAKKAAEGAKAVVMPSEDPYTMSIGKLAITGWSVKGRNINLKNPLGGAITDLSVTGQDISSSPGKSSQFSVRATVDKTGKFSADGKVGLSPLNVNLALDMKDLSIVAIQPYIEDYVNLTMNRANLSLTGTLALKENKDGALEGGYRGDISLAKLRTVDQVNKDSFIRWNLLALKDVEAKLMPLSVHIKEAELNNFFARVILNADGRLNLRNIMRSDAGGQMSLTETDSELDALADTGGKRESAVKDKGNVMVGTVRPDADGTDANLPMVVVEKLTLKKGRVRFTDNFIKPNYTANISEMEGTVTGLSSDPDASAKLDIRGQVNRAPLVVAGTISPLKENLTLDVKAQVRGMELAQFSSYTTKYIGYGIDKGKLSFDVEYKLEEGVLIAQNRLILEQLTFGEKAPGEPVTSLPVELAVSLLKDSNGVIDINLPIGGSLDDPNFSIGGILAKVFLSSLKRVILAPFAFLSIKFGGGAELAWLEFDPGSFVIPEKEMPKLEALAKAFAERPELKLDITGRYDPAADRAGLARAAIDRKVRMLKRKDLQEKGQTVMMNQLKVQDSEYPELLERVYKDEDIKKPRNFIGMQKKLSVPEMEKVMLDGYEATEEEFLALAYQRSERVKAWLVEKGKVADSRIFLLASKAGESGENGETAARVDFAIQQ</sequence>
<evidence type="ECO:0000313" key="1">
    <source>
        <dbReference type="EMBL" id="WAW09446.1"/>
    </source>
</evidence>
<organism evidence="1 2">
    <name type="scientific">Oxalobacter vibrioformis</name>
    <dbReference type="NCBI Taxonomy" id="933080"/>
    <lineage>
        <taxon>Bacteria</taxon>
        <taxon>Pseudomonadati</taxon>
        <taxon>Pseudomonadota</taxon>
        <taxon>Betaproteobacteria</taxon>
        <taxon>Burkholderiales</taxon>
        <taxon>Oxalobacteraceae</taxon>
        <taxon>Oxalobacter</taxon>
    </lineage>
</organism>
<dbReference type="InterPro" id="IPR008023">
    <property type="entry name" value="DUF748"/>
</dbReference>
<name>A0A9E9LW98_9BURK</name>
<dbReference type="Proteomes" id="UP001156215">
    <property type="component" value="Chromosome"/>
</dbReference>
<dbReference type="GO" id="GO:0090313">
    <property type="term" value="P:regulation of protein targeting to membrane"/>
    <property type="evidence" value="ECO:0007669"/>
    <property type="project" value="TreeGrafter"/>
</dbReference>
<accession>A0A9E9LW98</accession>
<dbReference type="EMBL" id="CP098242">
    <property type="protein sequence ID" value="WAW09446.1"/>
    <property type="molecule type" value="Genomic_DNA"/>
</dbReference>
<proteinExistence type="predicted"/>